<keyword evidence="3" id="KW-0689">Ribosomal protein</keyword>
<proteinExistence type="predicted"/>
<evidence type="ECO:0000256" key="2">
    <source>
        <dbReference type="ARBA" id="ARBA00022679"/>
    </source>
</evidence>
<dbReference type="KEGG" id="ccro:CMC5_034130"/>
<keyword evidence="4" id="KW-1185">Reference proteome</keyword>
<protein>
    <submittedName>
        <fullName evidence="3">50S ribosomal protein L11 methyltransferase</fullName>
    </submittedName>
</protein>
<dbReference type="Proteomes" id="UP000067626">
    <property type="component" value="Chromosome"/>
</dbReference>
<dbReference type="InterPro" id="IPR029063">
    <property type="entry name" value="SAM-dependent_MTases_sf"/>
</dbReference>
<dbReference type="GO" id="GO:0016279">
    <property type="term" value="F:protein-lysine N-methyltransferase activity"/>
    <property type="evidence" value="ECO:0007669"/>
    <property type="project" value="TreeGrafter"/>
</dbReference>
<dbReference type="STRING" id="52.CMC5_034130"/>
<gene>
    <name evidence="3" type="ORF">CMC5_034130</name>
</gene>
<sequence length="240" mass="25449">MTIEVPSSEARAAAFIVRQTEIVAPPLVPELRLHLATEVTPLWYATERELQQLGLGMLSSGTEGEPLSSGTIPPPYWAFAWAGGQALARHVLDHPQLVAGRRVLDFAAGSGLVALAAAKAGAAFVTAADIDPFAGVAIAMNAALNGETIATQLDDLTTSEADVGWEVILAGDVCYDREMAARVIPWLRACARRGVTVLFGDPGRSYCPDAGVVELGRHAVPTSLDLEGREALETRILQLR</sequence>
<evidence type="ECO:0000256" key="1">
    <source>
        <dbReference type="ARBA" id="ARBA00022603"/>
    </source>
</evidence>
<dbReference type="SUPFAM" id="SSF53335">
    <property type="entry name" value="S-adenosyl-L-methionine-dependent methyltransferases"/>
    <property type="match status" value="1"/>
</dbReference>
<dbReference type="InterPro" id="IPR050078">
    <property type="entry name" value="Ribosomal_L11_MeTrfase_PrmA"/>
</dbReference>
<keyword evidence="1 3" id="KW-0489">Methyltransferase</keyword>
<dbReference type="OrthoDB" id="9794615at2"/>
<keyword evidence="3" id="KW-0687">Ribonucleoprotein</keyword>
<dbReference type="GO" id="GO:0005840">
    <property type="term" value="C:ribosome"/>
    <property type="evidence" value="ECO:0007669"/>
    <property type="project" value="UniProtKB-KW"/>
</dbReference>
<keyword evidence="2 3" id="KW-0808">Transferase</keyword>
<name>A0A0K1EEG5_CHOCO</name>
<dbReference type="EMBL" id="CP012159">
    <property type="protein sequence ID" value="AKT39265.1"/>
    <property type="molecule type" value="Genomic_DNA"/>
</dbReference>
<accession>A0A0K1EEG5</accession>
<dbReference type="GO" id="GO:0032259">
    <property type="term" value="P:methylation"/>
    <property type="evidence" value="ECO:0007669"/>
    <property type="project" value="UniProtKB-KW"/>
</dbReference>
<dbReference type="RefSeq" id="WP_050431386.1">
    <property type="nucleotide sequence ID" value="NZ_CP012159.1"/>
</dbReference>
<dbReference type="PANTHER" id="PTHR43648:SF1">
    <property type="entry name" value="ELECTRON TRANSFER FLAVOPROTEIN BETA SUBUNIT LYSINE METHYLTRANSFERASE"/>
    <property type="match status" value="1"/>
</dbReference>
<dbReference type="Pfam" id="PF06325">
    <property type="entry name" value="PrmA"/>
    <property type="match status" value="1"/>
</dbReference>
<dbReference type="PANTHER" id="PTHR43648">
    <property type="entry name" value="ELECTRON TRANSFER FLAVOPROTEIN BETA SUBUNIT LYSINE METHYLTRANSFERASE"/>
    <property type="match status" value="1"/>
</dbReference>
<organism evidence="3 4">
    <name type="scientific">Chondromyces crocatus</name>
    <dbReference type="NCBI Taxonomy" id="52"/>
    <lineage>
        <taxon>Bacteria</taxon>
        <taxon>Pseudomonadati</taxon>
        <taxon>Myxococcota</taxon>
        <taxon>Polyangia</taxon>
        <taxon>Polyangiales</taxon>
        <taxon>Polyangiaceae</taxon>
        <taxon>Chondromyces</taxon>
    </lineage>
</organism>
<dbReference type="AlphaFoldDB" id="A0A0K1EEG5"/>
<reference evidence="3 4" key="1">
    <citation type="submission" date="2015-07" db="EMBL/GenBank/DDBJ databases">
        <title>Genome analysis of myxobacterium Chondromyces crocatus Cm c5 reveals a high potential for natural compound synthesis and the genetic basis for the loss of fruiting body formation.</title>
        <authorList>
            <person name="Zaburannyi N."/>
            <person name="Bunk B."/>
            <person name="Maier J."/>
            <person name="Overmann J."/>
            <person name="Mueller R."/>
        </authorList>
    </citation>
    <scope>NUCLEOTIDE SEQUENCE [LARGE SCALE GENOMIC DNA]</scope>
    <source>
        <strain evidence="3 4">Cm c5</strain>
    </source>
</reference>
<evidence type="ECO:0000313" key="3">
    <source>
        <dbReference type="EMBL" id="AKT39265.1"/>
    </source>
</evidence>
<evidence type="ECO:0000313" key="4">
    <source>
        <dbReference type="Proteomes" id="UP000067626"/>
    </source>
</evidence>
<dbReference type="Gene3D" id="3.40.50.150">
    <property type="entry name" value="Vaccinia Virus protein VP39"/>
    <property type="match status" value="1"/>
</dbReference>